<dbReference type="InterPro" id="IPR036397">
    <property type="entry name" value="RNaseH_sf"/>
</dbReference>
<feature type="region of interest" description="Disordered" evidence="1">
    <location>
        <begin position="54"/>
        <end position="78"/>
    </location>
</feature>
<dbReference type="AlphaFoldDB" id="A0A4C1YMF9"/>
<organism evidence="2 3">
    <name type="scientific">Eumeta variegata</name>
    <name type="common">Bagworm moth</name>
    <name type="synonym">Eumeta japonica</name>
    <dbReference type="NCBI Taxonomy" id="151549"/>
    <lineage>
        <taxon>Eukaryota</taxon>
        <taxon>Metazoa</taxon>
        <taxon>Ecdysozoa</taxon>
        <taxon>Arthropoda</taxon>
        <taxon>Hexapoda</taxon>
        <taxon>Insecta</taxon>
        <taxon>Pterygota</taxon>
        <taxon>Neoptera</taxon>
        <taxon>Endopterygota</taxon>
        <taxon>Lepidoptera</taxon>
        <taxon>Glossata</taxon>
        <taxon>Ditrysia</taxon>
        <taxon>Tineoidea</taxon>
        <taxon>Psychidae</taxon>
        <taxon>Oiketicinae</taxon>
        <taxon>Eumeta</taxon>
    </lineage>
</organism>
<accession>A0A4C1YMF9</accession>
<feature type="compositionally biased region" description="Polar residues" evidence="1">
    <location>
        <begin position="66"/>
        <end position="78"/>
    </location>
</feature>
<gene>
    <name evidence="2" type="ORF">EVAR_38146_1</name>
</gene>
<evidence type="ECO:0008006" key="4">
    <source>
        <dbReference type="Google" id="ProtNLM"/>
    </source>
</evidence>
<name>A0A4C1YMF9_EUMVA</name>
<comment type="caution">
    <text evidence="2">The sequence shown here is derived from an EMBL/GenBank/DDBJ whole genome shotgun (WGS) entry which is preliminary data.</text>
</comment>
<evidence type="ECO:0000256" key="1">
    <source>
        <dbReference type="SAM" id="MobiDB-lite"/>
    </source>
</evidence>
<dbReference type="Proteomes" id="UP000299102">
    <property type="component" value="Unassembled WGS sequence"/>
</dbReference>
<dbReference type="GO" id="GO:0003676">
    <property type="term" value="F:nucleic acid binding"/>
    <property type="evidence" value="ECO:0007669"/>
    <property type="project" value="InterPro"/>
</dbReference>
<dbReference type="OrthoDB" id="616263at2759"/>
<dbReference type="EMBL" id="BGZK01001326">
    <property type="protein sequence ID" value="GBP77328.1"/>
    <property type="molecule type" value="Genomic_DNA"/>
</dbReference>
<keyword evidence="3" id="KW-1185">Reference proteome</keyword>
<proteinExistence type="predicted"/>
<protein>
    <recommendedName>
        <fullName evidence="4">Histone-lysine N-methyltransferase SETMAR</fullName>
    </recommendedName>
</protein>
<reference evidence="2 3" key="1">
    <citation type="journal article" date="2019" name="Commun. Biol.">
        <title>The bagworm genome reveals a unique fibroin gene that provides high tensile strength.</title>
        <authorList>
            <person name="Kono N."/>
            <person name="Nakamura H."/>
            <person name="Ohtoshi R."/>
            <person name="Tomita M."/>
            <person name="Numata K."/>
            <person name="Arakawa K."/>
        </authorList>
    </citation>
    <scope>NUCLEOTIDE SEQUENCE [LARGE SCALE GENOMIC DNA]</scope>
</reference>
<dbReference type="Gene3D" id="3.30.420.10">
    <property type="entry name" value="Ribonuclease H-like superfamily/Ribonuclease H"/>
    <property type="match status" value="1"/>
</dbReference>
<evidence type="ECO:0000313" key="2">
    <source>
        <dbReference type="EMBL" id="GBP77328.1"/>
    </source>
</evidence>
<evidence type="ECO:0000313" key="3">
    <source>
        <dbReference type="Proteomes" id="UP000299102"/>
    </source>
</evidence>
<sequence>MHFCIDQALSQPRAPARPLARCKHERSDFYCQHLMRLKQEVKKKWPESINRKGVDFHHDNAGPHTSLATQQITREFVR</sequence>